<keyword evidence="2" id="KW-1185">Reference proteome</keyword>
<organism evidence="1 2">
    <name type="scientific">Ancylomarina subtilis</name>
    <dbReference type="NCBI Taxonomy" id="1639035"/>
    <lineage>
        <taxon>Bacteria</taxon>
        <taxon>Pseudomonadati</taxon>
        <taxon>Bacteroidota</taxon>
        <taxon>Bacteroidia</taxon>
        <taxon>Marinilabiliales</taxon>
        <taxon>Marinifilaceae</taxon>
        <taxon>Ancylomarina</taxon>
    </lineage>
</organism>
<proteinExistence type="predicted"/>
<name>A0A4Q7VHG2_9BACT</name>
<evidence type="ECO:0000313" key="2">
    <source>
        <dbReference type="Proteomes" id="UP000293562"/>
    </source>
</evidence>
<gene>
    <name evidence="1" type="ORF">EV201_0153</name>
</gene>
<reference evidence="1 2" key="1">
    <citation type="submission" date="2019-02" db="EMBL/GenBank/DDBJ databases">
        <title>Genomic Encyclopedia of Type Strains, Phase IV (KMG-IV): sequencing the most valuable type-strain genomes for metagenomic binning, comparative biology and taxonomic classification.</title>
        <authorList>
            <person name="Goeker M."/>
        </authorList>
    </citation>
    <scope>NUCLEOTIDE SEQUENCE [LARGE SCALE GENOMIC DNA]</scope>
    <source>
        <strain evidence="1 2">DSM 28825</strain>
    </source>
</reference>
<dbReference type="EMBL" id="SHKN01000001">
    <property type="protein sequence ID" value="RZT95530.1"/>
    <property type="molecule type" value="Genomic_DNA"/>
</dbReference>
<evidence type="ECO:0000313" key="1">
    <source>
        <dbReference type="EMBL" id="RZT95530.1"/>
    </source>
</evidence>
<comment type="caution">
    <text evidence="1">The sequence shown here is derived from an EMBL/GenBank/DDBJ whole genome shotgun (WGS) entry which is preliminary data.</text>
</comment>
<dbReference type="Proteomes" id="UP000293562">
    <property type="component" value="Unassembled WGS sequence"/>
</dbReference>
<dbReference type="AlphaFoldDB" id="A0A4Q7VHG2"/>
<protein>
    <submittedName>
        <fullName evidence="1">Uncharacterized protein</fullName>
    </submittedName>
</protein>
<accession>A0A4Q7VHG2</accession>
<sequence>MRQFKTHVAHSFIFVKIKPLHMKTLLKITSLFALILIVSITQAVANPTIKDKDLTSSVRSSWNAENIKVATHGEIEFNDDYTDVISISDDGYLKISMVSFGMKRKLYFRSSNNKLDRLYFEGNKQVAFEPKGREWMVEVLPHVVRNSGLDLKNRVNKIYQKGGIVAFLSELEETDSDYFKSRMVNYLLDNNELDKKEKQELLEKFPAYIDSDYELSQIFKNHSEAFIDDSLLSQEFFNSLHKVSSDYELSQILNAVFKNNKLNETSFELFISALNNIDSDFEKSNLIKLAISEGKNSNFKLDLILNKIDDIDSDYEKGIIIKTVINEKLFDLDNIDKIIEISQGISSDYENTQIMKNMIKHEMITPQNKAKFKEMMDDISSDYSYKEILMNFMEYDKLGDEGFDFLMEASEKISSSYELSQLYKMMLNKEGLTTKQQVELIEKSNNISSDYEHASFLMEAINKLDLDNEKIQDALIQSTQEINSEYDYGRIMKAIYSHKRY</sequence>